<evidence type="ECO:0000313" key="7">
    <source>
        <dbReference type="Proteomes" id="UP000312512"/>
    </source>
</evidence>
<keyword evidence="3" id="KW-0443">Lipid metabolism</keyword>
<sequence>MRRTLLTVTMSLAVVAGAAAPALAARPARLALPEPTGARPVGTTDLYLVDESRPDPWNPEASKRELLVSLWYPARKAAGRPKPYMSRAESAAVLESYPDVPPAALTKVRTHARVGAPVRPGRLPLVLMSPGFSFPRATLTSLAEELASRGYLVAAVEHTYESAGTTFPDGRTTTCLACVKGQDGDKVAKSRVKDMRFVLDELLDGRWGKVADRSRIAMVGHSMGGYAAAQTMLADTRIKAGVNLDGTFKVEQPLDRPFMLVGTAKHAPGYGSWDAAWANLTGQKRWITVAGTDHAAFVDYAVLRPSLGLPAQELDGARALKITRAHLVGFLDKHLLGKDSTVEDYPEVTDHSSDESVGRLDPA</sequence>
<dbReference type="PANTHER" id="PTHR10272:SF0">
    <property type="entry name" value="PLATELET-ACTIVATING FACTOR ACETYLHYDROLASE"/>
    <property type="match status" value="1"/>
</dbReference>
<dbReference type="GO" id="GO:0016042">
    <property type="term" value="P:lipid catabolic process"/>
    <property type="evidence" value="ECO:0007669"/>
    <property type="project" value="UniProtKB-KW"/>
</dbReference>
<dbReference type="PANTHER" id="PTHR10272">
    <property type="entry name" value="PLATELET-ACTIVATING FACTOR ACETYLHYDROLASE"/>
    <property type="match status" value="1"/>
</dbReference>
<feature type="compositionally biased region" description="Basic and acidic residues" evidence="4">
    <location>
        <begin position="348"/>
        <end position="363"/>
    </location>
</feature>
<evidence type="ECO:0000256" key="5">
    <source>
        <dbReference type="SAM" id="SignalP"/>
    </source>
</evidence>
<dbReference type="GO" id="GO:0003847">
    <property type="term" value="F:1-alkyl-2-acetylglycerophosphocholine esterase activity"/>
    <property type="evidence" value="ECO:0007669"/>
    <property type="project" value="TreeGrafter"/>
</dbReference>
<gene>
    <name evidence="6" type="ORF">FH608_034900</name>
</gene>
<evidence type="ECO:0000256" key="4">
    <source>
        <dbReference type="SAM" id="MobiDB-lite"/>
    </source>
</evidence>
<keyword evidence="2" id="KW-0442">Lipid degradation</keyword>
<dbReference type="AlphaFoldDB" id="A0A5C4VY18"/>
<feature type="chain" id="PRO_5043624426" evidence="5">
    <location>
        <begin position="25"/>
        <end position="363"/>
    </location>
</feature>
<reference evidence="6 7" key="1">
    <citation type="submission" date="2019-10" db="EMBL/GenBank/DDBJ databases">
        <title>Nonomuraea sp. nov., isolated from Phyllanthus amarus.</title>
        <authorList>
            <person name="Klykleung N."/>
            <person name="Tanasupawat S."/>
        </authorList>
    </citation>
    <scope>NUCLEOTIDE SEQUENCE [LARGE SCALE GENOMIC DNA]</scope>
    <source>
        <strain evidence="6 7">PA1-10</strain>
    </source>
</reference>
<comment type="caution">
    <text evidence="6">The sequence shown here is derived from an EMBL/GenBank/DDBJ whole genome shotgun (WGS) entry which is preliminary data.</text>
</comment>
<dbReference type="EMBL" id="VDLX02000015">
    <property type="protein sequence ID" value="KAB8190697.1"/>
    <property type="molecule type" value="Genomic_DNA"/>
</dbReference>
<dbReference type="Gene3D" id="3.40.50.1820">
    <property type="entry name" value="alpha/beta hydrolase"/>
    <property type="match status" value="1"/>
</dbReference>
<dbReference type="InterPro" id="IPR029058">
    <property type="entry name" value="AB_hydrolase_fold"/>
</dbReference>
<evidence type="ECO:0000313" key="6">
    <source>
        <dbReference type="EMBL" id="KAB8190697.1"/>
    </source>
</evidence>
<accession>A0A5C4VY18</accession>
<keyword evidence="5" id="KW-0732">Signal</keyword>
<feature type="region of interest" description="Disordered" evidence="4">
    <location>
        <begin position="344"/>
        <end position="363"/>
    </location>
</feature>
<dbReference type="SUPFAM" id="SSF53474">
    <property type="entry name" value="alpha/beta-Hydrolases"/>
    <property type="match status" value="1"/>
</dbReference>
<keyword evidence="1 6" id="KW-0378">Hydrolase</keyword>
<name>A0A5C4VY18_9ACTN</name>
<proteinExistence type="predicted"/>
<dbReference type="Pfam" id="PF03403">
    <property type="entry name" value="PAF-AH_p_II"/>
    <property type="match status" value="2"/>
</dbReference>
<organism evidence="6 7">
    <name type="scientific">Nonomuraea phyllanthi</name>
    <dbReference type="NCBI Taxonomy" id="2219224"/>
    <lineage>
        <taxon>Bacteria</taxon>
        <taxon>Bacillati</taxon>
        <taxon>Actinomycetota</taxon>
        <taxon>Actinomycetes</taxon>
        <taxon>Streptosporangiales</taxon>
        <taxon>Streptosporangiaceae</taxon>
        <taxon>Nonomuraea</taxon>
    </lineage>
</organism>
<evidence type="ECO:0000256" key="1">
    <source>
        <dbReference type="ARBA" id="ARBA00022801"/>
    </source>
</evidence>
<evidence type="ECO:0000256" key="2">
    <source>
        <dbReference type="ARBA" id="ARBA00022963"/>
    </source>
</evidence>
<dbReference type="RefSeq" id="WP_139634630.1">
    <property type="nucleotide sequence ID" value="NZ_VDLX02000015.1"/>
</dbReference>
<dbReference type="OrthoDB" id="569821at2"/>
<dbReference type="Proteomes" id="UP000312512">
    <property type="component" value="Unassembled WGS sequence"/>
</dbReference>
<protein>
    <submittedName>
        <fullName evidence="6">Alpha/beta hydrolase</fullName>
    </submittedName>
</protein>
<keyword evidence="7" id="KW-1185">Reference proteome</keyword>
<evidence type="ECO:0000256" key="3">
    <source>
        <dbReference type="ARBA" id="ARBA00023098"/>
    </source>
</evidence>
<feature type="signal peptide" evidence="5">
    <location>
        <begin position="1"/>
        <end position="24"/>
    </location>
</feature>